<feature type="non-terminal residue" evidence="1">
    <location>
        <position position="1"/>
    </location>
</feature>
<reference evidence="1" key="1">
    <citation type="submission" date="2021-06" db="EMBL/GenBank/DDBJ databases">
        <authorList>
            <person name="Kallberg Y."/>
            <person name="Tangrot J."/>
            <person name="Rosling A."/>
        </authorList>
    </citation>
    <scope>NUCLEOTIDE SEQUENCE</scope>
    <source>
        <strain evidence="1">MA461A</strain>
    </source>
</reference>
<accession>A0ACA9RU83</accession>
<feature type="non-terminal residue" evidence="1">
    <location>
        <position position="127"/>
    </location>
</feature>
<evidence type="ECO:0000313" key="2">
    <source>
        <dbReference type="Proteomes" id="UP000789920"/>
    </source>
</evidence>
<dbReference type="EMBL" id="CAJVQC010072405">
    <property type="protein sequence ID" value="CAG8811467.1"/>
    <property type="molecule type" value="Genomic_DNA"/>
</dbReference>
<proteinExistence type="predicted"/>
<gene>
    <name evidence="1" type="ORF">RPERSI_LOCUS23313</name>
</gene>
<comment type="caution">
    <text evidence="1">The sequence shown here is derived from an EMBL/GenBank/DDBJ whole genome shotgun (WGS) entry which is preliminary data.</text>
</comment>
<name>A0ACA9RU83_9GLOM</name>
<organism evidence="1 2">
    <name type="scientific">Racocetra persica</name>
    <dbReference type="NCBI Taxonomy" id="160502"/>
    <lineage>
        <taxon>Eukaryota</taxon>
        <taxon>Fungi</taxon>
        <taxon>Fungi incertae sedis</taxon>
        <taxon>Mucoromycota</taxon>
        <taxon>Glomeromycotina</taxon>
        <taxon>Glomeromycetes</taxon>
        <taxon>Diversisporales</taxon>
        <taxon>Gigasporaceae</taxon>
        <taxon>Racocetra</taxon>
    </lineage>
</organism>
<keyword evidence="2" id="KW-1185">Reference proteome</keyword>
<dbReference type="Proteomes" id="UP000789920">
    <property type="component" value="Unassembled WGS sequence"/>
</dbReference>
<sequence length="127" mass="14135">FDPTLPLAQDMARNKVKTIDLEVRFAPDYPFVPPPRLLRFMDGGGGHVTAGGSICMDLLTLGNALERGWSSVYTMEAVLLQVKMALSSLDPKPARLDRHWNSEYTPGEAIDSFIRVANNHNWTIPPQ</sequence>
<evidence type="ECO:0000313" key="1">
    <source>
        <dbReference type="EMBL" id="CAG8811467.1"/>
    </source>
</evidence>
<protein>
    <submittedName>
        <fullName evidence="1">840_t:CDS:1</fullName>
    </submittedName>
</protein>